<gene>
    <name evidence="3" type="ORF">GL284_07020</name>
</gene>
<keyword evidence="4" id="KW-1185">Reference proteome</keyword>
<evidence type="ECO:0000256" key="1">
    <source>
        <dbReference type="SAM" id="SignalP"/>
    </source>
</evidence>
<feature type="domain" description="DUF306" evidence="2">
    <location>
        <begin position="139"/>
        <end position="242"/>
    </location>
</feature>
<dbReference type="InterPro" id="IPR038670">
    <property type="entry name" value="HslJ-like_sf"/>
</dbReference>
<dbReference type="Pfam" id="PF03724">
    <property type="entry name" value="META"/>
    <property type="match status" value="1"/>
</dbReference>
<dbReference type="InterPro" id="IPR039366">
    <property type="entry name" value="Pilotin"/>
</dbReference>
<dbReference type="Pfam" id="PF09619">
    <property type="entry name" value="YscW"/>
    <property type="match status" value="1"/>
</dbReference>
<reference evidence="3 4" key="1">
    <citation type="submission" date="2019-11" db="EMBL/GenBank/DDBJ databases">
        <authorList>
            <person name="Dong K."/>
        </authorList>
    </citation>
    <scope>NUCLEOTIDE SEQUENCE [LARGE SCALE GENOMIC DNA]</scope>
    <source>
        <strain evidence="3 4">DK608</strain>
    </source>
</reference>
<dbReference type="PANTHER" id="PTHR38013:SF1">
    <property type="entry name" value="GLYCOPROTEIN_POLYSACCHARIDE METABOLISM"/>
    <property type="match status" value="1"/>
</dbReference>
<feature type="signal peptide" evidence="1">
    <location>
        <begin position="1"/>
        <end position="26"/>
    </location>
</feature>
<accession>A0A6L6IZL6</accession>
<dbReference type="Gene3D" id="2.40.128.270">
    <property type="match status" value="1"/>
</dbReference>
<comment type="caution">
    <text evidence="3">The sequence shown here is derived from an EMBL/GenBank/DDBJ whole genome shotgun (WGS) entry which is preliminary data.</text>
</comment>
<keyword evidence="1" id="KW-0732">Signal</keyword>
<organism evidence="3 4">
    <name type="scientific">Paracoccus shanxieyensis</name>
    <dbReference type="NCBI Taxonomy" id="2675752"/>
    <lineage>
        <taxon>Bacteria</taxon>
        <taxon>Pseudomonadati</taxon>
        <taxon>Pseudomonadota</taxon>
        <taxon>Alphaproteobacteria</taxon>
        <taxon>Rhodobacterales</taxon>
        <taxon>Paracoccaceae</taxon>
        <taxon>Paracoccus</taxon>
    </lineage>
</organism>
<evidence type="ECO:0000313" key="4">
    <source>
        <dbReference type="Proteomes" id="UP000478740"/>
    </source>
</evidence>
<dbReference type="PANTHER" id="PTHR38013">
    <property type="entry name" value="GLYCOPROTEIN/POLYSACCHARIDE METABOLISM"/>
    <property type="match status" value="1"/>
</dbReference>
<protein>
    <submittedName>
        <fullName evidence="3">META domain-containing protein</fullName>
    </submittedName>
</protein>
<dbReference type="EMBL" id="WMII01000005">
    <property type="protein sequence ID" value="MTH64014.1"/>
    <property type="molecule type" value="Genomic_DNA"/>
</dbReference>
<dbReference type="AlphaFoldDB" id="A0A6L6IZL6"/>
<evidence type="ECO:0000259" key="2">
    <source>
        <dbReference type="Pfam" id="PF03724"/>
    </source>
</evidence>
<dbReference type="InterPro" id="IPR053196">
    <property type="entry name" value="Lipoprotein_YbaY-like"/>
</dbReference>
<proteinExistence type="predicted"/>
<evidence type="ECO:0000313" key="3">
    <source>
        <dbReference type="EMBL" id="MTH64014.1"/>
    </source>
</evidence>
<feature type="chain" id="PRO_5026810626" evidence="1">
    <location>
        <begin position="27"/>
        <end position="245"/>
    </location>
</feature>
<sequence>MPLSRRRFSGLLALIPAVMLPLPALAQMKQLDGHVTYRERMALPADTVTEIRLEDVSRADAPAQVIARQVIRDAVASPIPFRLTFDSTAIQPGHDYALRAQIRDGDDLLFTTTTHHPAFGPSQDITVQRVAQSPALPLGGDWLAEDIQGGGVIDNLQSTLHIAEDGHVSGSGGCNRFTGTARIEGATLRIGPLASTRRLCPPAVMDQEAKFLQALTAARSFQTLPAQRKLLLLDENDRPILLLAR</sequence>
<dbReference type="RefSeq" id="WP_155043882.1">
    <property type="nucleotide sequence ID" value="NZ_WMIH01000004.1"/>
</dbReference>
<dbReference type="Proteomes" id="UP000478740">
    <property type="component" value="Unassembled WGS sequence"/>
</dbReference>
<name>A0A6L6IZL6_9RHOB</name>
<dbReference type="InterPro" id="IPR005184">
    <property type="entry name" value="DUF306_Meta_HslJ"/>
</dbReference>